<dbReference type="AlphaFoldDB" id="A0A151AQG2"/>
<comment type="similarity">
    <text evidence="1 9">Belongs to the bacterial/plant glucose-1-phosphate adenylyltransferase family.</text>
</comment>
<dbReference type="RefSeq" id="WP_061857778.1">
    <property type="nucleotide sequence ID" value="NZ_LTBB01000003.1"/>
</dbReference>
<accession>A0A151AQG2</accession>
<dbReference type="Pfam" id="PF00483">
    <property type="entry name" value="NTP_transferase"/>
    <property type="match status" value="1"/>
</dbReference>
<feature type="domain" description="Glucose-1-phosphate adenylyltransferase/Bifunctional protein GlmU-like C-terminal hexapeptide" evidence="11">
    <location>
        <begin position="290"/>
        <end position="362"/>
    </location>
</feature>
<comment type="caution">
    <text evidence="12">The sequence shown here is derived from an EMBL/GenBank/DDBJ whole genome shotgun (WGS) entry which is preliminary data.</text>
</comment>
<dbReference type="InterPro" id="IPR005836">
    <property type="entry name" value="ADP_Glu_pyroP_CS"/>
</dbReference>
<dbReference type="NCBIfam" id="TIGR02091">
    <property type="entry name" value="glgC"/>
    <property type="match status" value="1"/>
</dbReference>
<keyword evidence="5 9" id="KW-0547">Nucleotide-binding</keyword>
<keyword evidence="2 9" id="KW-0321">Glycogen metabolism</keyword>
<comment type="catalytic activity">
    <reaction evidence="9">
        <text>alpha-D-glucose 1-phosphate + ATP + H(+) = ADP-alpha-D-glucose + diphosphate</text>
        <dbReference type="Rhea" id="RHEA:12120"/>
        <dbReference type="ChEBI" id="CHEBI:15378"/>
        <dbReference type="ChEBI" id="CHEBI:30616"/>
        <dbReference type="ChEBI" id="CHEBI:33019"/>
        <dbReference type="ChEBI" id="CHEBI:57498"/>
        <dbReference type="ChEBI" id="CHEBI:58601"/>
        <dbReference type="EC" id="2.7.7.27"/>
    </reaction>
</comment>
<gene>
    <name evidence="9 12" type="primary">glgC</name>
    <name evidence="12" type="ORF">CLCOL_08780</name>
</gene>
<keyword evidence="4 9" id="KW-0548">Nucleotidyltransferase</keyword>
<evidence type="ECO:0000256" key="8">
    <source>
        <dbReference type="ARBA" id="ARBA00023277"/>
    </source>
</evidence>
<dbReference type="InterPro" id="IPR023049">
    <property type="entry name" value="GlgC_bac"/>
</dbReference>
<evidence type="ECO:0000256" key="6">
    <source>
        <dbReference type="ARBA" id="ARBA00022840"/>
    </source>
</evidence>
<dbReference type="InterPro" id="IPR005835">
    <property type="entry name" value="NTP_transferase_dom"/>
</dbReference>
<dbReference type="Proteomes" id="UP000075374">
    <property type="component" value="Unassembled WGS sequence"/>
</dbReference>
<feature type="site" description="Could play a key role in the communication between the regulatory and the substrate sites" evidence="9">
    <location>
        <position position="60"/>
    </location>
</feature>
<dbReference type="PANTHER" id="PTHR43523:SF2">
    <property type="entry name" value="GLUCOSE-1-PHOSPHATE ADENYLYLTRANSFERASE"/>
    <property type="match status" value="1"/>
</dbReference>
<dbReference type="SUPFAM" id="SSF53448">
    <property type="entry name" value="Nucleotide-diphospho-sugar transferases"/>
    <property type="match status" value="1"/>
</dbReference>
<dbReference type="Pfam" id="PF24894">
    <property type="entry name" value="Hexapep_GlmU"/>
    <property type="match status" value="1"/>
</dbReference>
<dbReference type="HAMAP" id="MF_00624">
    <property type="entry name" value="GlgC"/>
    <property type="match status" value="1"/>
</dbReference>
<organism evidence="12 13">
    <name type="scientific">Clostridium colicanis DSM 13634</name>
    <dbReference type="NCBI Taxonomy" id="1121305"/>
    <lineage>
        <taxon>Bacteria</taxon>
        <taxon>Bacillati</taxon>
        <taxon>Bacillota</taxon>
        <taxon>Clostridia</taxon>
        <taxon>Eubacteriales</taxon>
        <taxon>Clostridiaceae</taxon>
        <taxon>Clostridium</taxon>
    </lineage>
</organism>
<keyword evidence="3 9" id="KW-0808">Transferase</keyword>
<dbReference type="GO" id="GO:0005524">
    <property type="term" value="F:ATP binding"/>
    <property type="evidence" value="ECO:0007669"/>
    <property type="project" value="UniProtKB-KW"/>
</dbReference>
<evidence type="ECO:0000256" key="3">
    <source>
        <dbReference type="ARBA" id="ARBA00022679"/>
    </source>
</evidence>
<keyword evidence="6 9" id="KW-0067">ATP-binding</keyword>
<comment type="function">
    <text evidence="9">Involved in the biosynthesis of ADP-glucose, a building block required for the elongation reactions to produce glycogen. Catalyzes the reaction between ATP and alpha-D-glucose 1-phosphate (G1P) to produce pyrophosphate and ADP-Glc.</text>
</comment>
<dbReference type="PROSITE" id="PS00810">
    <property type="entry name" value="ADP_GLC_PYROPHOSPH_3"/>
    <property type="match status" value="1"/>
</dbReference>
<dbReference type="Gene3D" id="3.90.550.10">
    <property type="entry name" value="Spore Coat Polysaccharide Biosynthesis Protein SpsA, Chain A"/>
    <property type="match status" value="1"/>
</dbReference>
<sequence>MIKKEMLAMILAGGQGTRLKALTKNNAKPAVPFGGKYRIIDFTLSNCSNSGIDTIGVLTQYQPHTLNSHIGIGSPWDLDRNSGGVTILPPHIGNYGGNWYSGTADAIYQNLPFVDKYEPEYLLVLSGDHIYKMDYSKMLKFHKEKNADVTIAVIDVPIEEASRFGIMNTDNDDKIFEFEEKPEFPKNNKASMGIYIFNWQILRKALIEDAEDNSSSHDFGKNIIPKLLNSGYNLYAYSFNGYWKDVGTVESLWEANMDLLNPKNELNIFDKDWKIYSVTPTRPPQYIGTDAKIHNSLIVEGCTVFGTVKNSILFTGVYVGKNSVIEGSVVMPNTKIGENVIIRKCIIGSGSVIRKNSILGNSEDITLIGDESEIKSNSIVINLGGE</sequence>
<dbReference type="PROSITE" id="PS00808">
    <property type="entry name" value="ADP_GLC_PYROPHOSPH_1"/>
    <property type="match status" value="1"/>
</dbReference>
<dbReference type="InterPro" id="IPR011831">
    <property type="entry name" value="ADP-Glc_PPase"/>
</dbReference>
<dbReference type="PANTHER" id="PTHR43523">
    <property type="entry name" value="GLUCOSE-1-PHOSPHATE ADENYLYLTRANSFERASE-RELATED"/>
    <property type="match status" value="1"/>
</dbReference>
<dbReference type="CDD" id="cd02508">
    <property type="entry name" value="ADP_Glucose_PP"/>
    <property type="match status" value="1"/>
</dbReference>
<evidence type="ECO:0000256" key="9">
    <source>
        <dbReference type="HAMAP-Rule" id="MF_00624"/>
    </source>
</evidence>
<comment type="pathway">
    <text evidence="9">Glycan biosynthesis; glycogen biosynthesis.</text>
</comment>
<evidence type="ECO:0000313" key="12">
    <source>
        <dbReference type="EMBL" id="KYH29647.1"/>
    </source>
</evidence>
<dbReference type="STRING" id="1121305.CLCOL_08780"/>
<name>A0A151AQG2_9CLOT</name>
<dbReference type="GO" id="GO:0005978">
    <property type="term" value="P:glycogen biosynthetic process"/>
    <property type="evidence" value="ECO:0007669"/>
    <property type="project" value="UniProtKB-UniRule"/>
</dbReference>
<feature type="binding site" evidence="9">
    <location>
        <position position="191"/>
    </location>
    <ligand>
        <name>alpha-D-glucose 1-phosphate</name>
        <dbReference type="ChEBI" id="CHEBI:58601"/>
    </ligand>
</feature>
<feature type="binding site" evidence="9">
    <location>
        <position position="165"/>
    </location>
    <ligand>
        <name>alpha-D-glucose 1-phosphate</name>
        <dbReference type="ChEBI" id="CHEBI:58601"/>
    </ligand>
</feature>
<evidence type="ECO:0000256" key="4">
    <source>
        <dbReference type="ARBA" id="ARBA00022695"/>
    </source>
</evidence>
<proteinExistence type="inferred from homology"/>
<protein>
    <recommendedName>
        <fullName evidence="9">Glucose-1-phosphate adenylyltransferase</fullName>
        <ecNumber evidence="9">2.7.7.27</ecNumber>
    </recommendedName>
    <alternativeName>
        <fullName evidence="9">ADP-glucose pyrophosphorylase</fullName>
        <shortName evidence="9">ADPGlc PPase</shortName>
    </alternativeName>
    <alternativeName>
        <fullName evidence="9">ADP-glucose synthase</fullName>
    </alternativeName>
</protein>
<evidence type="ECO:0000259" key="11">
    <source>
        <dbReference type="Pfam" id="PF24894"/>
    </source>
</evidence>
<evidence type="ECO:0000313" key="13">
    <source>
        <dbReference type="Proteomes" id="UP000075374"/>
    </source>
</evidence>
<feature type="binding site" evidence="9">
    <location>
        <position position="100"/>
    </location>
    <ligand>
        <name>alpha-D-glucose 1-phosphate</name>
        <dbReference type="ChEBI" id="CHEBI:58601"/>
    </ligand>
</feature>
<dbReference type="EC" id="2.7.7.27" evidence="9"/>
<dbReference type="InterPro" id="IPR029044">
    <property type="entry name" value="Nucleotide-diphossugar_trans"/>
</dbReference>
<dbReference type="Gene3D" id="2.160.10.10">
    <property type="entry name" value="Hexapeptide repeat proteins"/>
    <property type="match status" value="1"/>
</dbReference>
<evidence type="ECO:0000256" key="5">
    <source>
        <dbReference type="ARBA" id="ARBA00022741"/>
    </source>
</evidence>
<feature type="binding site" evidence="9">
    <location>
        <begin position="180"/>
        <end position="181"/>
    </location>
    <ligand>
        <name>alpha-D-glucose 1-phosphate</name>
        <dbReference type="ChEBI" id="CHEBI:58601"/>
    </ligand>
</feature>
<keyword evidence="7 9" id="KW-0320">Glycogen biosynthesis</keyword>
<dbReference type="CDD" id="cd04651">
    <property type="entry name" value="LbH_G1P_AT_C"/>
    <property type="match status" value="1"/>
</dbReference>
<evidence type="ECO:0000256" key="1">
    <source>
        <dbReference type="ARBA" id="ARBA00010443"/>
    </source>
</evidence>
<dbReference type="InterPro" id="IPR011832">
    <property type="entry name" value="GlgDAde_trans"/>
</dbReference>
<dbReference type="PROSITE" id="PS00809">
    <property type="entry name" value="ADP_GLC_PYROPHOSPH_2"/>
    <property type="match status" value="1"/>
</dbReference>
<reference evidence="12 13" key="1">
    <citation type="submission" date="2016-02" db="EMBL/GenBank/DDBJ databases">
        <title>Genome sequence of Clostridium colicanis DSM 13634.</title>
        <authorList>
            <person name="Poehlein A."/>
            <person name="Daniel R."/>
        </authorList>
    </citation>
    <scope>NUCLEOTIDE SEQUENCE [LARGE SCALE GENOMIC DNA]</scope>
    <source>
        <strain evidence="12 13">DSM 13634</strain>
    </source>
</reference>
<dbReference type="InterPro" id="IPR056818">
    <property type="entry name" value="GlmU/GlgC-like_hexapep"/>
</dbReference>
<feature type="site" description="Could play a key role in the communication between the regulatory and the substrate sites" evidence="9">
    <location>
        <position position="99"/>
    </location>
</feature>
<keyword evidence="8 9" id="KW-0119">Carbohydrate metabolism</keyword>
<dbReference type="UniPathway" id="UPA00164"/>
<dbReference type="SUPFAM" id="SSF51161">
    <property type="entry name" value="Trimeric LpxA-like enzymes"/>
    <property type="match status" value="1"/>
</dbReference>
<dbReference type="EMBL" id="LTBB01000003">
    <property type="protein sequence ID" value="KYH29647.1"/>
    <property type="molecule type" value="Genomic_DNA"/>
</dbReference>
<dbReference type="InterPro" id="IPR011004">
    <property type="entry name" value="Trimer_LpxA-like_sf"/>
</dbReference>
<keyword evidence="13" id="KW-1185">Reference proteome</keyword>
<dbReference type="GO" id="GO:0008878">
    <property type="term" value="F:glucose-1-phosphate adenylyltransferase activity"/>
    <property type="evidence" value="ECO:0007669"/>
    <property type="project" value="UniProtKB-UniRule"/>
</dbReference>
<comment type="subunit">
    <text evidence="9">Homotetramer.</text>
</comment>
<feature type="domain" description="Nucleotidyl transferase" evidence="10">
    <location>
        <begin position="8"/>
        <end position="260"/>
    </location>
</feature>
<evidence type="ECO:0000256" key="7">
    <source>
        <dbReference type="ARBA" id="ARBA00023056"/>
    </source>
</evidence>
<dbReference type="PATRIC" id="fig|1121305.3.peg.893"/>
<evidence type="ECO:0000256" key="2">
    <source>
        <dbReference type="ARBA" id="ARBA00022600"/>
    </source>
</evidence>
<dbReference type="NCBIfam" id="TIGR02092">
    <property type="entry name" value="glgD"/>
    <property type="match status" value="1"/>
</dbReference>
<evidence type="ECO:0000259" key="10">
    <source>
        <dbReference type="Pfam" id="PF00483"/>
    </source>
</evidence>
<dbReference type="NCBIfam" id="NF003670">
    <property type="entry name" value="PRK05293.1"/>
    <property type="match status" value="1"/>
</dbReference>